<evidence type="ECO:0000313" key="18">
    <source>
        <dbReference type="EMBL" id="GLR63281.1"/>
    </source>
</evidence>
<evidence type="ECO:0000256" key="13">
    <source>
        <dbReference type="ARBA" id="ARBA00033392"/>
    </source>
</evidence>
<evidence type="ECO:0000256" key="9">
    <source>
        <dbReference type="ARBA" id="ARBA00022679"/>
    </source>
</evidence>
<feature type="binding site" evidence="15">
    <location>
        <position position="126"/>
    </location>
    <ligand>
        <name>S-adenosyl-L-methionine</name>
        <dbReference type="ChEBI" id="CHEBI:59789"/>
    </ligand>
</feature>
<name>A0ABQ5ZUZ3_9GAMM</name>
<protein>
    <recommendedName>
        <fullName evidence="6 15">tRNA (guanine-N(1)-)-methyltransferase</fullName>
        <ecNumber evidence="5 15">2.1.1.228</ecNumber>
    </recommendedName>
    <alternativeName>
        <fullName evidence="12 15">M1G-methyltransferase</fullName>
    </alternativeName>
    <alternativeName>
        <fullName evidence="13 15">tRNA [GM37] methyltransferase</fullName>
    </alternativeName>
</protein>
<evidence type="ECO:0000256" key="14">
    <source>
        <dbReference type="ARBA" id="ARBA00047783"/>
    </source>
</evidence>
<proteinExistence type="inferred from homology"/>
<evidence type="ECO:0000256" key="10">
    <source>
        <dbReference type="ARBA" id="ARBA00022691"/>
    </source>
</evidence>
<evidence type="ECO:0000259" key="17">
    <source>
        <dbReference type="Pfam" id="PF01746"/>
    </source>
</evidence>
<organism evidence="18 19">
    <name type="scientific">Marinospirillum insulare</name>
    <dbReference type="NCBI Taxonomy" id="217169"/>
    <lineage>
        <taxon>Bacteria</taxon>
        <taxon>Pseudomonadati</taxon>
        <taxon>Pseudomonadota</taxon>
        <taxon>Gammaproteobacteria</taxon>
        <taxon>Oceanospirillales</taxon>
        <taxon>Oceanospirillaceae</taxon>
        <taxon>Marinospirillum</taxon>
    </lineage>
</organism>
<dbReference type="InterPro" id="IPR029026">
    <property type="entry name" value="tRNA_m1G_MTases_N"/>
</dbReference>
<comment type="caution">
    <text evidence="18">The sequence shown here is derived from an EMBL/GenBank/DDBJ whole genome shotgun (WGS) entry which is preliminary data.</text>
</comment>
<dbReference type="Proteomes" id="UP001156682">
    <property type="component" value="Unassembled WGS sequence"/>
</dbReference>
<keyword evidence="10 15" id="KW-0949">S-adenosyl-L-methionine</keyword>
<dbReference type="NCBIfam" id="NF000648">
    <property type="entry name" value="PRK00026.1"/>
    <property type="match status" value="1"/>
</dbReference>
<dbReference type="InterPro" id="IPR023148">
    <property type="entry name" value="tRNA_m1G_MeTrfase_C_sf"/>
</dbReference>
<dbReference type="RefSeq" id="WP_051610607.1">
    <property type="nucleotide sequence ID" value="NZ_BSOR01000015.1"/>
</dbReference>
<dbReference type="EC" id="2.1.1.228" evidence="5 15"/>
<dbReference type="SUPFAM" id="SSF75217">
    <property type="entry name" value="alpha/beta knot"/>
    <property type="match status" value="1"/>
</dbReference>
<feature type="domain" description="tRNA methyltransferase TRMD/TRM10-type" evidence="17">
    <location>
        <begin position="14"/>
        <end position="238"/>
    </location>
</feature>
<evidence type="ECO:0000256" key="16">
    <source>
        <dbReference type="RuleBase" id="RU003464"/>
    </source>
</evidence>
<gene>
    <name evidence="15 18" type="primary">trmD</name>
    <name evidence="18" type="ORF">GCM10007878_07160</name>
</gene>
<feature type="binding site" evidence="15">
    <location>
        <begin position="146"/>
        <end position="151"/>
    </location>
    <ligand>
        <name>S-adenosyl-L-methionine</name>
        <dbReference type="ChEBI" id="CHEBI:59789"/>
    </ligand>
</feature>
<keyword evidence="9 15" id="KW-0808">Transferase</keyword>
<keyword evidence="7 15" id="KW-0963">Cytoplasm</keyword>
<evidence type="ECO:0000256" key="4">
    <source>
        <dbReference type="ARBA" id="ARBA00011738"/>
    </source>
</evidence>
<keyword evidence="19" id="KW-1185">Reference proteome</keyword>
<evidence type="ECO:0000256" key="1">
    <source>
        <dbReference type="ARBA" id="ARBA00002634"/>
    </source>
</evidence>
<keyword evidence="8 15" id="KW-0489">Methyltransferase</keyword>
<comment type="function">
    <text evidence="1 15 16">Specifically methylates guanosine-37 in various tRNAs.</text>
</comment>
<keyword evidence="11 15" id="KW-0819">tRNA processing</keyword>
<comment type="subunit">
    <text evidence="4 15 16">Homodimer.</text>
</comment>
<evidence type="ECO:0000256" key="7">
    <source>
        <dbReference type="ARBA" id="ARBA00022490"/>
    </source>
</evidence>
<dbReference type="EMBL" id="BSOR01000015">
    <property type="protein sequence ID" value="GLR63281.1"/>
    <property type="molecule type" value="Genomic_DNA"/>
</dbReference>
<sequence>MQTSELETQPANKWFGVVSLFPQMFDAITQQGVISRAVKQGLLNFEFWNPRDFTTDKHHTVDDRPYGGGPGMLMKVEPLQAAIKAARAAAGSNAKVIYLSPQGRKLDQAGVEELAACNKNLILVAGRYEGIDERLVASEIDEEWSIGDYVLSGGELAAMTLIDAVSRLVPGVLGHEASAEEDSFVDGLLDCPHYTRPEEINGVKVPEVLLSGNHEAIRRWRLKQALGRTWLRRPDLLKGRQLNQEQQVLLTEFIREYEAPLARVQVERP</sequence>
<dbReference type="PANTHER" id="PTHR46417:SF1">
    <property type="entry name" value="TRNA (GUANINE-N(1)-)-METHYLTRANSFERASE"/>
    <property type="match status" value="1"/>
</dbReference>
<dbReference type="InterPro" id="IPR016009">
    <property type="entry name" value="tRNA_MeTrfase_TRMD/TRM10"/>
</dbReference>
<dbReference type="PIRSF" id="PIRSF000386">
    <property type="entry name" value="tRNA_mtase"/>
    <property type="match status" value="1"/>
</dbReference>
<accession>A0ABQ5ZUZ3</accession>
<dbReference type="InterPro" id="IPR002649">
    <property type="entry name" value="tRNA_m1G_MeTrfase_TrmD"/>
</dbReference>
<evidence type="ECO:0000256" key="3">
    <source>
        <dbReference type="ARBA" id="ARBA00007630"/>
    </source>
</evidence>
<evidence type="ECO:0000256" key="15">
    <source>
        <dbReference type="HAMAP-Rule" id="MF_00605"/>
    </source>
</evidence>
<dbReference type="PANTHER" id="PTHR46417">
    <property type="entry name" value="TRNA (GUANINE-N(1)-)-METHYLTRANSFERASE"/>
    <property type="match status" value="1"/>
</dbReference>
<comment type="subcellular location">
    <subcellularLocation>
        <location evidence="2 15 16">Cytoplasm</location>
    </subcellularLocation>
</comment>
<comment type="similarity">
    <text evidence="3 15 16">Belongs to the RNA methyltransferase TrmD family.</text>
</comment>
<dbReference type="CDD" id="cd18080">
    <property type="entry name" value="TrmD-like"/>
    <property type="match status" value="1"/>
</dbReference>
<dbReference type="HAMAP" id="MF_00605">
    <property type="entry name" value="TrmD"/>
    <property type="match status" value="1"/>
</dbReference>
<evidence type="ECO:0000256" key="2">
    <source>
        <dbReference type="ARBA" id="ARBA00004496"/>
    </source>
</evidence>
<evidence type="ECO:0000313" key="19">
    <source>
        <dbReference type="Proteomes" id="UP001156682"/>
    </source>
</evidence>
<evidence type="ECO:0000256" key="8">
    <source>
        <dbReference type="ARBA" id="ARBA00022603"/>
    </source>
</evidence>
<dbReference type="Pfam" id="PF01746">
    <property type="entry name" value="tRNA_m1G_MT"/>
    <property type="match status" value="1"/>
</dbReference>
<reference evidence="19" key="1">
    <citation type="journal article" date="2019" name="Int. J. Syst. Evol. Microbiol.">
        <title>The Global Catalogue of Microorganisms (GCM) 10K type strain sequencing project: providing services to taxonomists for standard genome sequencing and annotation.</title>
        <authorList>
            <consortium name="The Broad Institute Genomics Platform"/>
            <consortium name="The Broad Institute Genome Sequencing Center for Infectious Disease"/>
            <person name="Wu L."/>
            <person name="Ma J."/>
        </authorList>
    </citation>
    <scope>NUCLEOTIDE SEQUENCE [LARGE SCALE GENOMIC DNA]</scope>
    <source>
        <strain evidence="19">NBRC 100033</strain>
    </source>
</reference>
<dbReference type="Gene3D" id="1.10.1270.20">
    <property type="entry name" value="tRNA(m1g37)methyltransferase, domain 2"/>
    <property type="match status" value="1"/>
</dbReference>
<dbReference type="NCBIfam" id="TIGR00088">
    <property type="entry name" value="trmD"/>
    <property type="match status" value="1"/>
</dbReference>
<evidence type="ECO:0000256" key="6">
    <source>
        <dbReference type="ARBA" id="ARBA00014679"/>
    </source>
</evidence>
<evidence type="ECO:0000256" key="12">
    <source>
        <dbReference type="ARBA" id="ARBA00029736"/>
    </source>
</evidence>
<evidence type="ECO:0000256" key="11">
    <source>
        <dbReference type="ARBA" id="ARBA00022694"/>
    </source>
</evidence>
<comment type="catalytic activity">
    <reaction evidence="14 15 16">
        <text>guanosine(37) in tRNA + S-adenosyl-L-methionine = N(1)-methylguanosine(37) in tRNA + S-adenosyl-L-homocysteine + H(+)</text>
        <dbReference type="Rhea" id="RHEA:36899"/>
        <dbReference type="Rhea" id="RHEA-COMP:10145"/>
        <dbReference type="Rhea" id="RHEA-COMP:10147"/>
        <dbReference type="ChEBI" id="CHEBI:15378"/>
        <dbReference type="ChEBI" id="CHEBI:57856"/>
        <dbReference type="ChEBI" id="CHEBI:59789"/>
        <dbReference type="ChEBI" id="CHEBI:73542"/>
        <dbReference type="ChEBI" id="CHEBI:74269"/>
        <dbReference type="EC" id="2.1.1.228"/>
    </reaction>
</comment>
<dbReference type="Gene3D" id="3.40.1280.10">
    <property type="match status" value="1"/>
</dbReference>
<dbReference type="InterPro" id="IPR029028">
    <property type="entry name" value="Alpha/beta_knot_MTases"/>
</dbReference>
<evidence type="ECO:0000256" key="5">
    <source>
        <dbReference type="ARBA" id="ARBA00012807"/>
    </source>
</evidence>